<dbReference type="EMBL" id="JAQQAF010000004">
    <property type="protein sequence ID" value="KAJ8490455.1"/>
    <property type="molecule type" value="Genomic_DNA"/>
</dbReference>
<dbReference type="Proteomes" id="UP001222027">
    <property type="component" value="Unassembled WGS sequence"/>
</dbReference>
<sequence>MSSLVDRLLHRYSLAHFNKQLDLWRAAAKDVEITYAKRSRNLIAGTTTMAFIHPAIDSFCIWRHAANDDENRWEEVGLVMSPTHPPAATDLTTFSRYLTCSAHARERSPTKNRVFFVHPYLPGVEGGGGMGCMN</sequence>
<comment type="caution">
    <text evidence="1">The sequence shown here is derived from an EMBL/GenBank/DDBJ whole genome shotgun (WGS) entry which is preliminary data.</text>
</comment>
<proteinExistence type="predicted"/>
<dbReference type="AlphaFoldDB" id="A0AAV8QWH8"/>
<accession>A0AAV8QWH8</accession>
<evidence type="ECO:0000313" key="2">
    <source>
        <dbReference type="Proteomes" id="UP001222027"/>
    </source>
</evidence>
<organism evidence="1 2">
    <name type="scientific">Ensete ventricosum</name>
    <name type="common">Abyssinian banana</name>
    <name type="synonym">Musa ensete</name>
    <dbReference type="NCBI Taxonomy" id="4639"/>
    <lineage>
        <taxon>Eukaryota</taxon>
        <taxon>Viridiplantae</taxon>
        <taxon>Streptophyta</taxon>
        <taxon>Embryophyta</taxon>
        <taxon>Tracheophyta</taxon>
        <taxon>Spermatophyta</taxon>
        <taxon>Magnoliopsida</taxon>
        <taxon>Liliopsida</taxon>
        <taxon>Zingiberales</taxon>
        <taxon>Musaceae</taxon>
        <taxon>Ensete</taxon>
    </lineage>
</organism>
<protein>
    <submittedName>
        <fullName evidence="1">Uncharacterized protein</fullName>
    </submittedName>
</protein>
<reference evidence="1 2" key="1">
    <citation type="submission" date="2022-12" db="EMBL/GenBank/DDBJ databases">
        <title>Chromosome-scale assembly of the Ensete ventricosum genome.</title>
        <authorList>
            <person name="Dussert Y."/>
            <person name="Stocks J."/>
            <person name="Wendawek A."/>
            <person name="Woldeyes F."/>
            <person name="Nichols R.A."/>
            <person name="Borrell J.S."/>
        </authorList>
    </citation>
    <scope>NUCLEOTIDE SEQUENCE [LARGE SCALE GENOMIC DNA]</scope>
    <source>
        <strain evidence="2">cv. Maze</strain>
        <tissue evidence="1">Seeds</tissue>
    </source>
</reference>
<gene>
    <name evidence="1" type="ORF">OPV22_012176</name>
</gene>
<keyword evidence="2" id="KW-1185">Reference proteome</keyword>
<evidence type="ECO:0000313" key="1">
    <source>
        <dbReference type="EMBL" id="KAJ8490455.1"/>
    </source>
</evidence>
<name>A0AAV8QWH8_ENSVE</name>